<evidence type="ECO:0000256" key="1">
    <source>
        <dbReference type="SAM" id="MobiDB-lite"/>
    </source>
</evidence>
<sequence>GYPTLRGKGSYRLDEAKARIAELEEALRPFANQAHEGRDYERARKVLDHG</sequence>
<organism evidence="2">
    <name type="scientific">marine sediment metagenome</name>
    <dbReference type="NCBI Taxonomy" id="412755"/>
    <lineage>
        <taxon>unclassified sequences</taxon>
        <taxon>metagenomes</taxon>
        <taxon>ecological metagenomes</taxon>
    </lineage>
</organism>
<feature type="region of interest" description="Disordered" evidence="1">
    <location>
        <begin position="31"/>
        <end position="50"/>
    </location>
</feature>
<comment type="caution">
    <text evidence="2">The sequence shown here is derived from an EMBL/GenBank/DDBJ whole genome shotgun (WGS) entry which is preliminary data.</text>
</comment>
<gene>
    <name evidence="2" type="ORF">LCGC14_2806480</name>
</gene>
<feature type="non-terminal residue" evidence="2">
    <location>
        <position position="1"/>
    </location>
</feature>
<evidence type="ECO:0000313" key="2">
    <source>
        <dbReference type="EMBL" id="KKK82126.1"/>
    </source>
</evidence>
<proteinExistence type="predicted"/>
<feature type="compositionally biased region" description="Basic and acidic residues" evidence="1">
    <location>
        <begin position="35"/>
        <end position="50"/>
    </location>
</feature>
<dbReference type="AlphaFoldDB" id="A0A0F9BCH5"/>
<reference evidence="2" key="1">
    <citation type="journal article" date="2015" name="Nature">
        <title>Complex archaea that bridge the gap between prokaryotes and eukaryotes.</title>
        <authorList>
            <person name="Spang A."/>
            <person name="Saw J.H."/>
            <person name="Jorgensen S.L."/>
            <person name="Zaremba-Niedzwiedzka K."/>
            <person name="Martijn J."/>
            <person name="Lind A.E."/>
            <person name="van Eijk R."/>
            <person name="Schleper C."/>
            <person name="Guy L."/>
            <person name="Ettema T.J."/>
        </authorList>
    </citation>
    <scope>NUCLEOTIDE SEQUENCE</scope>
</reference>
<protein>
    <submittedName>
        <fullName evidence="2">Uncharacterized protein</fullName>
    </submittedName>
</protein>
<accession>A0A0F9BCH5</accession>
<dbReference type="EMBL" id="LAZR01052809">
    <property type="protein sequence ID" value="KKK82126.1"/>
    <property type="molecule type" value="Genomic_DNA"/>
</dbReference>
<name>A0A0F9BCH5_9ZZZZ</name>